<accession>A0A0F8X7W0</accession>
<sequence length="77" mass="8555">MAQAEILFEDLFLEEALVVKEEGQTALELFTNALKDKVISNKTLQLFKPLINGKSANWEDLVLFGDKLQVLPHIAGG</sequence>
<comment type="caution">
    <text evidence="1">The sequence shown here is derived from an EMBL/GenBank/DDBJ whole genome shotgun (WGS) entry which is preliminary data.</text>
</comment>
<dbReference type="AlphaFoldDB" id="A0A0F8X7W0"/>
<evidence type="ECO:0000313" key="1">
    <source>
        <dbReference type="EMBL" id="KKK65237.1"/>
    </source>
</evidence>
<gene>
    <name evidence="1" type="ORF">LCGC14_2976150</name>
</gene>
<proteinExistence type="predicted"/>
<name>A0A0F8X7W0_9ZZZZ</name>
<protein>
    <submittedName>
        <fullName evidence="1">Uncharacterized protein</fullName>
    </submittedName>
</protein>
<organism evidence="1">
    <name type="scientific">marine sediment metagenome</name>
    <dbReference type="NCBI Taxonomy" id="412755"/>
    <lineage>
        <taxon>unclassified sequences</taxon>
        <taxon>metagenomes</taxon>
        <taxon>ecological metagenomes</taxon>
    </lineage>
</organism>
<reference evidence="1" key="1">
    <citation type="journal article" date="2015" name="Nature">
        <title>Complex archaea that bridge the gap between prokaryotes and eukaryotes.</title>
        <authorList>
            <person name="Spang A."/>
            <person name="Saw J.H."/>
            <person name="Jorgensen S.L."/>
            <person name="Zaremba-Niedzwiedzka K."/>
            <person name="Martijn J."/>
            <person name="Lind A.E."/>
            <person name="van Eijk R."/>
            <person name="Schleper C."/>
            <person name="Guy L."/>
            <person name="Ettema T.J."/>
        </authorList>
    </citation>
    <scope>NUCLEOTIDE SEQUENCE</scope>
</reference>
<dbReference type="EMBL" id="LAZR01060653">
    <property type="protein sequence ID" value="KKK65237.1"/>
    <property type="molecule type" value="Genomic_DNA"/>
</dbReference>